<evidence type="ECO:0000313" key="3">
    <source>
        <dbReference type="Proteomes" id="UP001283361"/>
    </source>
</evidence>
<protein>
    <submittedName>
        <fullName evidence="2">Uncharacterized protein</fullName>
    </submittedName>
</protein>
<organism evidence="2 3">
    <name type="scientific">Elysia crispata</name>
    <name type="common">lettuce slug</name>
    <dbReference type="NCBI Taxonomy" id="231223"/>
    <lineage>
        <taxon>Eukaryota</taxon>
        <taxon>Metazoa</taxon>
        <taxon>Spiralia</taxon>
        <taxon>Lophotrochozoa</taxon>
        <taxon>Mollusca</taxon>
        <taxon>Gastropoda</taxon>
        <taxon>Heterobranchia</taxon>
        <taxon>Euthyneura</taxon>
        <taxon>Panpulmonata</taxon>
        <taxon>Sacoglossa</taxon>
        <taxon>Placobranchoidea</taxon>
        <taxon>Plakobranchidae</taxon>
        <taxon>Elysia</taxon>
    </lineage>
</organism>
<name>A0AAE1AX02_9GAST</name>
<dbReference type="EMBL" id="JAWDGP010001127">
    <property type="protein sequence ID" value="KAK3794397.1"/>
    <property type="molecule type" value="Genomic_DNA"/>
</dbReference>
<evidence type="ECO:0000256" key="1">
    <source>
        <dbReference type="SAM" id="MobiDB-lite"/>
    </source>
</evidence>
<proteinExistence type="predicted"/>
<gene>
    <name evidence="2" type="ORF">RRG08_066602</name>
</gene>
<accession>A0AAE1AX02</accession>
<dbReference type="Proteomes" id="UP001283361">
    <property type="component" value="Unassembled WGS sequence"/>
</dbReference>
<comment type="caution">
    <text evidence="2">The sequence shown here is derived from an EMBL/GenBank/DDBJ whole genome shotgun (WGS) entry which is preliminary data.</text>
</comment>
<keyword evidence="3" id="KW-1185">Reference proteome</keyword>
<evidence type="ECO:0000313" key="2">
    <source>
        <dbReference type="EMBL" id="KAK3794397.1"/>
    </source>
</evidence>
<dbReference type="AlphaFoldDB" id="A0AAE1AX02"/>
<sequence>MRAMLRQLQQWILPPVLCVIAGSQKEDKVIQCEIYKSHITDAWKHLPNNHEGSSSRTATRDLDSNLGVQISPSSGAEPAR</sequence>
<feature type="region of interest" description="Disordered" evidence="1">
    <location>
        <begin position="45"/>
        <end position="80"/>
    </location>
</feature>
<reference evidence="2" key="1">
    <citation type="journal article" date="2023" name="G3 (Bethesda)">
        <title>A reference genome for the long-term kleptoplast-retaining sea slug Elysia crispata morphotype clarki.</title>
        <authorList>
            <person name="Eastman K.E."/>
            <person name="Pendleton A.L."/>
            <person name="Shaikh M.A."/>
            <person name="Suttiyut T."/>
            <person name="Ogas R."/>
            <person name="Tomko P."/>
            <person name="Gavelis G."/>
            <person name="Widhalm J.R."/>
            <person name="Wisecaver J.H."/>
        </authorList>
    </citation>
    <scope>NUCLEOTIDE SEQUENCE</scope>
    <source>
        <strain evidence="2">ECLA1</strain>
    </source>
</reference>